<evidence type="ECO:0000313" key="3">
    <source>
        <dbReference type="Proteomes" id="UP000664940"/>
    </source>
</evidence>
<feature type="region of interest" description="Disordered" evidence="1">
    <location>
        <begin position="1"/>
        <end position="89"/>
    </location>
</feature>
<dbReference type="AlphaFoldDB" id="A0A834DQ28"/>
<name>A0A834DQ28_9CHIR</name>
<reference evidence="2 3" key="1">
    <citation type="journal article" date="2020" name="Nature">
        <title>Six reference-quality genomes reveal evolution of bat adaptations.</title>
        <authorList>
            <person name="Jebb D."/>
            <person name="Huang Z."/>
            <person name="Pippel M."/>
            <person name="Hughes G.M."/>
            <person name="Lavrichenko K."/>
            <person name="Devanna P."/>
            <person name="Winkler S."/>
            <person name="Jermiin L.S."/>
            <person name="Skirmuntt E.C."/>
            <person name="Katzourakis A."/>
            <person name="Burkitt-Gray L."/>
            <person name="Ray D.A."/>
            <person name="Sullivan K.A.M."/>
            <person name="Roscito J.G."/>
            <person name="Kirilenko B.M."/>
            <person name="Davalos L.M."/>
            <person name="Corthals A.P."/>
            <person name="Power M.L."/>
            <person name="Jones G."/>
            <person name="Ransome R.D."/>
            <person name="Dechmann D.K.N."/>
            <person name="Locatelli A.G."/>
            <person name="Puechmaille S.J."/>
            <person name="Fedrigo O."/>
            <person name="Jarvis E.D."/>
            <person name="Hiller M."/>
            <person name="Vernes S.C."/>
            <person name="Myers E.W."/>
            <person name="Teeling E.C."/>
        </authorList>
    </citation>
    <scope>NUCLEOTIDE SEQUENCE [LARGE SCALE GENOMIC DNA]</scope>
    <source>
        <strain evidence="2">Bat1K_MPI-CBG_1</strain>
    </source>
</reference>
<protein>
    <submittedName>
        <fullName evidence="2">Uncharacterized protein</fullName>
    </submittedName>
</protein>
<proteinExistence type="predicted"/>
<comment type="caution">
    <text evidence="2">The sequence shown here is derived from an EMBL/GenBank/DDBJ whole genome shotgun (WGS) entry which is preliminary data.</text>
</comment>
<accession>A0A834DQ28</accession>
<sequence>MLLTRLRPRIANRQPSPCRDPRGRGEACSALQRGAGQGVWPVPRPRRDRQAANSETKARERELRAQNVKHSSREREQLMVLGGGKTGSGSLFPGGAHRPLASESPRVVGVRGGWEQVVKMHILVVSILTDPPHPEVILKHTHYGTEYRDDSSSKVWTRAGLAAKPSSAT</sequence>
<dbReference type="Proteomes" id="UP000664940">
    <property type="component" value="Unassembled WGS sequence"/>
</dbReference>
<organism evidence="2 3">
    <name type="scientific">Phyllostomus discolor</name>
    <name type="common">pale spear-nosed bat</name>
    <dbReference type="NCBI Taxonomy" id="89673"/>
    <lineage>
        <taxon>Eukaryota</taxon>
        <taxon>Metazoa</taxon>
        <taxon>Chordata</taxon>
        <taxon>Craniata</taxon>
        <taxon>Vertebrata</taxon>
        <taxon>Euteleostomi</taxon>
        <taxon>Mammalia</taxon>
        <taxon>Eutheria</taxon>
        <taxon>Laurasiatheria</taxon>
        <taxon>Chiroptera</taxon>
        <taxon>Yangochiroptera</taxon>
        <taxon>Phyllostomidae</taxon>
        <taxon>Phyllostominae</taxon>
        <taxon>Phyllostomus</taxon>
    </lineage>
</organism>
<dbReference type="EMBL" id="JABVXQ010000010">
    <property type="protein sequence ID" value="KAF6088301.1"/>
    <property type="molecule type" value="Genomic_DNA"/>
</dbReference>
<gene>
    <name evidence="2" type="ORF">HJG60_008157</name>
</gene>
<feature type="compositionally biased region" description="Basic residues" evidence="1">
    <location>
        <begin position="1"/>
        <end position="10"/>
    </location>
</feature>
<evidence type="ECO:0000256" key="1">
    <source>
        <dbReference type="SAM" id="MobiDB-lite"/>
    </source>
</evidence>
<evidence type="ECO:0000313" key="2">
    <source>
        <dbReference type="EMBL" id="KAF6088301.1"/>
    </source>
</evidence>